<feature type="region of interest" description="Disordered" evidence="1">
    <location>
        <begin position="277"/>
        <end position="371"/>
    </location>
</feature>
<feature type="compositionally biased region" description="Polar residues" evidence="1">
    <location>
        <begin position="180"/>
        <end position="190"/>
    </location>
</feature>
<feature type="compositionally biased region" description="Acidic residues" evidence="1">
    <location>
        <begin position="344"/>
        <end position="355"/>
    </location>
</feature>
<organism evidence="3 4">
    <name type="scientific">Stomoxys calcitrans</name>
    <name type="common">Stable fly</name>
    <name type="synonym">Conops calcitrans</name>
    <dbReference type="NCBI Taxonomy" id="35570"/>
    <lineage>
        <taxon>Eukaryota</taxon>
        <taxon>Metazoa</taxon>
        <taxon>Ecdysozoa</taxon>
        <taxon>Arthropoda</taxon>
        <taxon>Hexapoda</taxon>
        <taxon>Insecta</taxon>
        <taxon>Pterygota</taxon>
        <taxon>Neoptera</taxon>
        <taxon>Endopterygota</taxon>
        <taxon>Diptera</taxon>
        <taxon>Brachycera</taxon>
        <taxon>Muscomorpha</taxon>
        <taxon>Muscoidea</taxon>
        <taxon>Muscidae</taxon>
        <taxon>Stomoxys</taxon>
    </lineage>
</organism>
<feature type="signal peptide" evidence="2">
    <location>
        <begin position="1"/>
        <end position="20"/>
    </location>
</feature>
<feature type="region of interest" description="Disordered" evidence="1">
    <location>
        <begin position="165"/>
        <end position="228"/>
    </location>
</feature>
<feature type="compositionally biased region" description="Basic and acidic residues" evidence="1">
    <location>
        <begin position="204"/>
        <end position="228"/>
    </location>
</feature>
<feature type="compositionally biased region" description="Acidic residues" evidence="1">
    <location>
        <begin position="394"/>
        <end position="405"/>
    </location>
</feature>
<dbReference type="EnsemblMetazoa" id="SCAU010700-RA">
    <property type="protein sequence ID" value="SCAU010700-PA"/>
    <property type="gene ID" value="SCAU010700"/>
</dbReference>
<keyword evidence="2" id="KW-0732">Signal</keyword>
<gene>
    <name evidence="3" type="primary">106081759</name>
</gene>
<dbReference type="VEuPathDB" id="VectorBase:SCAU010700"/>
<evidence type="ECO:0000313" key="3">
    <source>
        <dbReference type="EnsemblMetazoa" id="SCAU010700-PA"/>
    </source>
</evidence>
<dbReference type="OrthoDB" id="6346805at2759"/>
<feature type="chain" id="PRO_5009327139" evidence="2">
    <location>
        <begin position="21"/>
        <end position="507"/>
    </location>
</feature>
<keyword evidence="4" id="KW-1185">Reference proteome</keyword>
<evidence type="ECO:0000256" key="1">
    <source>
        <dbReference type="SAM" id="MobiDB-lite"/>
    </source>
</evidence>
<feature type="compositionally biased region" description="Polar residues" evidence="1">
    <location>
        <begin position="114"/>
        <end position="125"/>
    </location>
</feature>
<feature type="compositionally biased region" description="Low complexity" evidence="1">
    <location>
        <begin position="277"/>
        <end position="303"/>
    </location>
</feature>
<accession>A0A1I8PSG7</accession>
<feature type="region of interest" description="Disordered" evidence="1">
    <location>
        <begin position="391"/>
        <end position="413"/>
    </location>
</feature>
<dbReference type="KEGG" id="scac:106081759"/>
<name>A0A1I8PSG7_STOCA</name>
<dbReference type="Proteomes" id="UP000095300">
    <property type="component" value="Unassembled WGS sequence"/>
</dbReference>
<proteinExistence type="predicted"/>
<evidence type="ECO:0000313" key="4">
    <source>
        <dbReference type="Proteomes" id="UP000095300"/>
    </source>
</evidence>
<protein>
    <submittedName>
        <fullName evidence="3">Uncharacterized protein</fullName>
    </submittedName>
</protein>
<dbReference type="AlphaFoldDB" id="A0A1I8PSG7"/>
<feature type="region of interest" description="Disordered" evidence="1">
    <location>
        <begin position="100"/>
        <end position="125"/>
    </location>
</feature>
<reference evidence="3" key="1">
    <citation type="submission" date="2020-05" db="UniProtKB">
        <authorList>
            <consortium name="EnsemblMetazoa"/>
        </authorList>
    </citation>
    <scope>IDENTIFICATION</scope>
    <source>
        <strain evidence="3">USDA</strain>
    </source>
</reference>
<evidence type="ECO:0000256" key="2">
    <source>
        <dbReference type="SAM" id="SignalP"/>
    </source>
</evidence>
<sequence length="507" mass="55231">MKFFIGLLAVTSLALNGVLSLPARDPSEDAEVIGYPRRVSTRSEADDDDDFKDFKGVIDTGSGYPFLQPNPSVLNFGFFDSFDDIFRRFSARLFPTTLLGRGDDSDEASGSGGVISTNFDPKKGNTTSTVKVVDGHKVEVNETVYGDEHSIFKVRVVNVRPLEEGETVEETVHTGVGEASSDNKPVTSSPAKAADSEEDDDDERREPLAKKPLDNEIERNIDDPEHSIRTENIVEATTSLQEDNNPTATPTTTTMLPTNAEEVDFVTENTLEALADGAENDENNNGNGNNEFETNMSSSLSLSAGESNNVDDAIGSATDIAATIENNEDTEEVNDNLNESSNNDGDDADADDGDDAQAAPEFSDADSDDAAVNTNVRLSNYASVIRNKYREDVSSSDDETDETADVDSMPPSFNDEWGSYNEQQIGFNRENNDFNNDIDVYDVKPIDLSNDIAVNDSPNLPINPDAEFVDIFGAKQSFESMPKFEKLSLGQMPEDVEHLSSFSGEMK</sequence>